<dbReference type="EMBL" id="OU015570">
    <property type="protein sequence ID" value="CAG5101475.1"/>
    <property type="molecule type" value="Genomic_DNA"/>
</dbReference>
<proteinExistence type="predicted"/>
<reference evidence="2 3" key="1">
    <citation type="submission" date="2021-04" db="EMBL/GenBank/DDBJ databases">
        <authorList>
            <person name="Bliznina A."/>
        </authorList>
    </citation>
    <scope>NUCLEOTIDE SEQUENCE [LARGE SCALE GENOMIC DNA]</scope>
</reference>
<sequence>MLNDGEKKWKVNVPGYRSKKTEGVTECRDIREAFVPLTKLYFDGIDMDILFAQLANNNKVQEDQDLRLPRY</sequence>
<dbReference type="Proteomes" id="UP001158576">
    <property type="component" value="Chromosome YSR"/>
</dbReference>
<accession>A0ABN7SPJ7</accession>
<organism evidence="2 3">
    <name type="scientific">Oikopleura dioica</name>
    <name type="common">Tunicate</name>
    <dbReference type="NCBI Taxonomy" id="34765"/>
    <lineage>
        <taxon>Eukaryota</taxon>
        <taxon>Metazoa</taxon>
        <taxon>Chordata</taxon>
        <taxon>Tunicata</taxon>
        <taxon>Appendicularia</taxon>
        <taxon>Copelata</taxon>
        <taxon>Oikopleuridae</taxon>
        <taxon>Oikopleura</taxon>
    </lineage>
</organism>
<evidence type="ECO:0000313" key="2">
    <source>
        <dbReference type="EMBL" id="CAG5101475.1"/>
    </source>
</evidence>
<dbReference type="Pfam" id="PF20750">
    <property type="entry name" value="PAP_NTPase"/>
    <property type="match status" value="1"/>
</dbReference>
<gene>
    <name evidence="2" type="ORF">OKIOD_LOCUS8683</name>
</gene>
<evidence type="ECO:0000259" key="1">
    <source>
        <dbReference type="Pfam" id="PF20750"/>
    </source>
</evidence>
<dbReference type="InterPro" id="IPR048840">
    <property type="entry name" value="PolA_pol_NTPase"/>
</dbReference>
<name>A0ABN7SPJ7_OIKDI</name>
<feature type="domain" description="Poly(A) polymerase nucleotidyltransferase" evidence="1">
    <location>
        <begin position="19"/>
        <end position="67"/>
    </location>
</feature>
<dbReference type="InterPro" id="IPR043519">
    <property type="entry name" value="NT_sf"/>
</dbReference>
<evidence type="ECO:0000313" key="3">
    <source>
        <dbReference type="Proteomes" id="UP001158576"/>
    </source>
</evidence>
<keyword evidence="3" id="KW-1185">Reference proteome</keyword>
<protein>
    <submittedName>
        <fullName evidence="2">Oidioi.mRNA.OKI2018_I69.YSR.g17125.t1.cds</fullName>
    </submittedName>
</protein>
<dbReference type="SUPFAM" id="SSF81301">
    <property type="entry name" value="Nucleotidyltransferase"/>
    <property type="match status" value="1"/>
</dbReference>
<dbReference type="Gene3D" id="3.30.460.10">
    <property type="entry name" value="Beta Polymerase, domain 2"/>
    <property type="match status" value="1"/>
</dbReference>